<feature type="signal peptide" evidence="2">
    <location>
        <begin position="1"/>
        <end position="26"/>
    </location>
</feature>
<evidence type="ECO:0008006" key="5">
    <source>
        <dbReference type="Google" id="ProtNLM"/>
    </source>
</evidence>
<dbReference type="STRING" id="1005944.SAMN05192576_1611"/>
<organism evidence="3 4">
    <name type="scientific">Nocardioides szechwanensis</name>
    <dbReference type="NCBI Taxonomy" id="1005944"/>
    <lineage>
        <taxon>Bacteria</taxon>
        <taxon>Bacillati</taxon>
        <taxon>Actinomycetota</taxon>
        <taxon>Actinomycetes</taxon>
        <taxon>Propionibacteriales</taxon>
        <taxon>Nocardioidaceae</taxon>
        <taxon>Nocardioides</taxon>
    </lineage>
</organism>
<protein>
    <recommendedName>
        <fullName evidence="5">PASTA domain-containing protein</fullName>
    </recommendedName>
</protein>
<evidence type="ECO:0000256" key="1">
    <source>
        <dbReference type="SAM" id="MobiDB-lite"/>
    </source>
</evidence>
<dbReference type="OrthoDB" id="8771597at2"/>
<accession>A0A1G9Z4E8</accession>
<feature type="compositionally biased region" description="Polar residues" evidence="1">
    <location>
        <begin position="385"/>
        <end position="394"/>
    </location>
</feature>
<evidence type="ECO:0000313" key="3">
    <source>
        <dbReference type="EMBL" id="SDN16368.1"/>
    </source>
</evidence>
<keyword evidence="4" id="KW-1185">Reference proteome</keyword>
<dbReference type="EMBL" id="FNIC01000002">
    <property type="protein sequence ID" value="SDN16368.1"/>
    <property type="molecule type" value="Genomic_DNA"/>
</dbReference>
<dbReference type="Proteomes" id="UP000199004">
    <property type="component" value="Unassembled WGS sequence"/>
</dbReference>
<feature type="chain" id="PRO_5039604498" description="PASTA domain-containing protein" evidence="2">
    <location>
        <begin position="27"/>
        <end position="400"/>
    </location>
</feature>
<feature type="compositionally biased region" description="Polar residues" evidence="1">
    <location>
        <begin position="41"/>
        <end position="53"/>
    </location>
</feature>
<reference evidence="3 4" key="1">
    <citation type="submission" date="2016-10" db="EMBL/GenBank/DDBJ databases">
        <authorList>
            <person name="de Groot N.N."/>
        </authorList>
    </citation>
    <scope>NUCLEOTIDE SEQUENCE [LARGE SCALE GENOMIC DNA]</scope>
    <source>
        <strain evidence="3 4">CGMCC 1.11147</strain>
    </source>
</reference>
<name>A0A1G9Z4E8_9ACTN</name>
<evidence type="ECO:0000256" key="2">
    <source>
        <dbReference type="SAM" id="SignalP"/>
    </source>
</evidence>
<dbReference type="AlphaFoldDB" id="A0A1G9Z4E8"/>
<feature type="region of interest" description="Disordered" evidence="1">
    <location>
        <begin position="381"/>
        <end position="400"/>
    </location>
</feature>
<evidence type="ECO:0000313" key="4">
    <source>
        <dbReference type="Proteomes" id="UP000199004"/>
    </source>
</evidence>
<feature type="region of interest" description="Disordered" evidence="1">
    <location>
        <begin position="31"/>
        <end position="60"/>
    </location>
</feature>
<sequence>MKTPQRTRRFRFQLITLAVVSAVVLAGCGNDDDGQADEPTGRTSPTATASPGTEVTIDPVTGEGGIVVTEQRFFSASSPWNNRADDDSIDPNSTRMIEKAKIRVGVCEEENANDDLRLCERPITEGLYINTRAWTTAVVVGGEPTDVVCRQIKCGDGDDTVVLNIPADVDPDPRYDGWFTIFDTSHSVAYDLWRARRESDGSISYHFMREWDLNGPGYGAPQAVSARGSGLPLFAGLIGPDELEAGLIEHALAISLPGPASNYFVQPASSTDGNGSEQSIPEGARIRLKADVELPRPIDPRTKKPIKLTAQQQRYADAIVAALRTYGAIVVDRAAVPTLYAQRDVTASYLNGNELQGLHLDDFEVIKLGRRYAYPPEEAVDENGLITSPETTGNTGQGAQ</sequence>
<dbReference type="RefSeq" id="WP_091023546.1">
    <property type="nucleotide sequence ID" value="NZ_BKAE01000007.1"/>
</dbReference>
<gene>
    <name evidence="3" type="ORF">SAMN05192576_1611</name>
</gene>
<proteinExistence type="predicted"/>
<dbReference type="PROSITE" id="PS51257">
    <property type="entry name" value="PROKAR_LIPOPROTEIN"/>
    <property type="match status" value="1"/>
</dbReference>
<keyword evidence="2" id="KW-0732">Signal</keyword>